<dbReference type="AlphaFoldDB" id="A0A915E3D0"/>
<evidence type="ECO:0000313" key="1">
    <source>
        <dbReference type="Proteomes" id="UP000887574"/>
    </source>
</evidence>
<reference evidence="2" key="1">
    <citation type="submission" date="2022-11" db="UniProtKB">
        <authorList>
            <consortium name="WormBaseParasite"/>
        </authorList>
    </citation>
    <scope>IDENTIFICATION</scope>
</reference>
<dbReference type="Proteomes" id="UP000887574">
    <property type="component" value="Unplaced"/>
</dbReference>
<keyword evidence="1" id="KW-1185">Reference proteome</keyword>
<name>A0A915E3D0_9BILA</name>
<accession>A0A915E3D0</accession>
<proteinExistence type="predicted"/>
<sequence>MQDGTIEIDRTFASLNNACNEDYFTENNCAMETEEESIRNELINCTRSSIVGHIPKELMDKAIHSPYYIHGYKLNESFNKIAKLQFPDNEIHADLPDAKPTFTNSKR</sequence>
<evidence type="ECO:0000313" key="2">
    <source>
        <dbReference type="WBParaSite" id="jg2576"/>
    </source>
</evidence>
<dbReference type="WBParaSite" id="jg2576">
    <property type="protein sequence ID" value="jg2576"/>
    <property type="gene ID" value="jg2576"/>
</dbReference>
<protein>
    <submittedName>
        <fullName evidence="2">Uncharacterized protein</fullName>
    </submittedName>
</protein>
<organism evidence="1 2">
    <name type="scientific">Ditylenchus dipsaci</name>
    <dbReference type="NCBI Taxonomy" id="166011"/>
    <lineage>
        <taxon>Eukaryota</taxon>
        <taxon>Metazoa</taxon>
        <taxon>Ecdysozoa</taxon>
        <taxon>Nematoda</taxon>
        <taxon>Chromadorea</taxon>
        <taxon>Rhabditida</taxon>
        <taxon>Tylenchina</taxon>
        <taxon>Tylenchomorpha</taxon>
        <taxon>Sphaerularioidea</taxon>
        <taxon>Anguinidae</taxon>
        <taxon>Anguininae</taxon>
        <taxon>Ditylenchus</taxon>
    </lineage>
</organism>